<dbReference type="Proteomes" id="UP001152622">
    <property type="component" value="Chromosome 1"/>
</dbReference>
<sequence>MPGAEHDAGVFARSCVMRQGNEGGAGGRVGGSDRFGPKVGEPWPKAFALARLSDSELVPRRAPDLKFGSGGSLRTKARAGGQAESARIIPTVWSLGREQTAIGTPDRGVAVASQTRNP</sequence>
<protein>
    <submittedName>
        <fullName evidence="2">Uncharacterized protein</fullName>
    </submittedName>
</protein>
<dbReference type="EMBL" id="JAINUF010000001">
    <property type="protein sequence ID" value="KAJ8380591.1"/>
    <property type="molecule type" value="Genomic_DNA"/>
</dbReference>
<comment type="caution">
    <text evidence="2">The sequence shown here is derived from an EMBL/GenBank/DDBJ whole genome shotgun (WGS) entry which is preliminary data.</text>
</comment>
<name>A0A9Q1JBH1_SYNKA</name>
<evidence type="ECO:0000313" key="3">
    <source>
        <dbReference type="Proteomes" id="UP001152622"/>
    </source>
</evidence>
<organism evidence="2 3">
    <name type="scientific">Synaphobranchus kaupii</name>
    <name type="common">Kaup's arrowtooth eel</name>
    <dbReference type="NCBI Taxonomy" id="118154"/>
    <lineage>
        <taxon>Eukaryota</taxon>
        <taxon>Metazoa</taxon>
        <taxon>Chordata</taxon>
        <taxon>Craniata</taxon>
        <taxon>Vertebrata</taxon>
        <taxon>Euteleostomi</taxon>
        <taxon>Actinopterygii</taxon>
        <taxon>Neopterygii</taxon>
        <taxon>Teleostei</taxon>
        <taxon>Anguilliformes</taxon>
        <taxon>Synaphobranchidae</taxon>
        <taxon>Synaphobranchus</taxon>
    </lineage>
</organism>
<reference evidence="2" key="1">
    <citation type="journal article" date="2023" name="Science">
        <title>Genome structures resolve the early diversification of teleost fishes.</title>
        <authorList>
            <person name="Parey E."/>
            <person name="Louis A."/>
            <person name="Montfort J."/>
            <person name="Bouchez O."/>
            <person name="Roques C."/>
            <person name="Iampietro C."/>
            <person name="Lluch J."/>
            <person name="Castinel A."/>
            <person name="Donnadieu C."/>
            <person name="Desvignes T."/>
            <person name="Floi Bucao C."/>
            <person name="Jouanno E."/>
            <person name="Wen M."/>
            <person name="Mejri S."/>
            <person name="Dirks R."/>
            <person name="Jansen H."/>
            <person name="Henkel C."/>
            <person name="Chen W.J."/>
            <person name="Zahm M."/>
            <person name="Cabau C."/>
            <person name="Klopp C."/>
            <person name="Thompson A.W."/>
            <person name="Robinson-Rechavi M."/>
            <person name="Braasch I."/>
            <person name="Lecointre G."/>
            <person name="Bobe J."/>
            <person name="Postlethwait J.H."/>
            <person name="Berthelot C."/>
            <person name="Roest Crollius H."/>
            <person name="Guiguen Y."/>
        </authorList>
    </citation>
    <scope>NUCLEOTIDE SEQUENCE</scope>
    <source>
        <strain evidence="2">WJC10195</strain>
    </source>
</reference>
<evidence type="ECO:0000313" key="2">
    <source>
        <dbReference type="EMBL" id="KAJ8380591.1"/>
    </source>
</evidence>
<accession>A0A9Q1JBH1</accession>
<feature type="region of interest" description="Disordered" evidence="1">
    <location>
        <begin position="61"/>
        <end position="84"/>
    </location>
</feature>
<keyword evidence="3" id="KW-1185">Reference proteome</keyword>
<proteinExistence type="predicted"/>
<dbReference type="AlphaFoldDB" id="A0A9Q1JBH1"/>
<evidence type="ECO:0000256" key="1">
    <source>
        <dbReference type="SAM" id="MobiDB-lite"/>
    </source>
</evidence>
<gene>
    <name evidence="2" type="ORF">SKAU_G00013690</name>
</gene>